<accession>A0A6J7FT47</accession>
<dbReference type="AlphaFoldDB" id="A0A6J7FT47"/>
<protein>
    <submittedName>
        <fullName evidence="1">Unannotated protein</fullName>
    </submittedName>
</protein>
<name>A0A6J7FT47_9ZZZZ</name>
<proteinExistence type="predicted"/>
<reference evidence="1" key="1">
    <citation type="submission" date="2020-05" db="EMBL/GenBank/DDBJ databases">
        <authorList>
            <person name="Chiriac C."/>
            <person name="Salcher M."/>
            <person name="Ghai R."/>
            <person name="Kavagutti S V."/>
        </authorList>
    </citation>
    <scope>NUCLEOTIDE SEQUENCE</scope>
</reference>
<sequence>MNGPEPTGMAALVGSAFTSSSHFGEAIRPHWVLKALSKPGHANGLVTSPLSPVKTVKLRSSFLMIFSSILAGSAAEGTLATSPSALPMSRPVPESSRLRMTASAFTGVPSVKLIPLRSFTVHSVNAAFGSMLSARNG</sequence>
<organism evidence="1">
    <name type="scientific">freshwater metagenome</name>
    <dbReference type="NCBI Taxonomy" id="449393"/>
    <lineage>
        <taxon>unclassified sequences</taxon>
        <taxon>metagenomes</taxon>
        <taxon>ecological metagenomes</taxon>
    </lineage>
</organism>
<evidence type="ECO:0000313" key="1">
    <source>
        <dbReference type="EMBL" id="CAB4897208.1"/>
    </source>
</evidence>
<dbReference type="EMBL" id="CAFBLP010000153">
    <property type="protein sequence ID" value="CAB4897208.1"/>
    <property type="molecule type" value="Genomic_DNA"/>
</dbReference>
<gene>
    <name evidence="1" type="ORF">UFOPK3376_03216</name>
</gene>